<evidence type="ECO:0000256" key="2">
    <source>
        <dbReference type="SAM" id="Phobius"/>
    </source>
</evidence>
<feature type="compositionally biased region" description="Low complexity" evidence="1">
    <location>
        <begin position="471"/>
        <end position="488"/>
    </location>
</feature>
<dbReference type="EMBL" id="CDSF01000126">
    <property type="protein sequence ID" value="CEP02390.1"/>
    <property type="molecule type" value="Genomic_DNA"/>
</dbReference>
<keyword evidence="2" id="KW-0472">Membrane</keyword>
<evidence type="ECO:0000313" key="4">
    <source>
        <dbReference type="EMBL" id="CEP02390.1"/>
    </source>
</evidence>
<feature type="transmembrane region" description="Helical" evidence="2">
    <location>
        <begin position="313"/>
        <end position="336"/>
    </location>
</feature>
<keyword evidence="2" id="KW-1133">Transmembrane helix</keyword>
<feature type="region of interest" description="Disordered" evidence="1">
    <location>
        <begin position="363"/>
        <end position="386"/>
    </location>
</feature>
<gene>
    <name evidence="4" type="ORF">PBRA_008974</name>
</gene>
<dbReference type="Proteomes" id="UP000039324">
    <property type="component" value="Unassembled WGS sequence"/>
</dbReference>
<evidence type="ECO:0000256" key="3">
    <source>
        <dbReference type="SAM" id="SignalP"/>
    </source>
</evidence>
<sequence>MCPHCWAIAAIVTIVSIACANAVHSVEKLHNVFPLQMSMQDGMRRARSDFVNNEELARLLALLDPILRSPGSTMANGSFASTMMNGSNFYESIGYSWLAADRPHSSHPMSYQSFVSSPAPHSMSQPYATTRRRSLGDASFVTPRPCTTPQPCATTTWRNPVEEWTDSWVRNLSRPVRYAGRGTVSSRYADQATVVTRVLSALLLGAASTSKLAGRVRSRVSSGRSLLPKASSRALSLAREPEPARASWRALGAGVLLSTASVFAGRSAGRYLYKRLATTKRVRNEADVLVPAEANAAGDSSPPNPPFGQNSTLTISIVCVSVVIVVVAVTSVIVAVRCRSLRRIRMARKYAEQAQQMAVDIFERRPTDTGQDPSPANPHRMESNRPAPLEFIGDVHMQPVALFDTTGGQSVTTAVDRRTAPPANRYRHFTLDTPSSAPICRPETWDTTPYSFLDTEMPPSDHKHRHRSRRNLSPPLSRARHSSFSDSS</sequence>
<reference evidence="4 5" key="1">
    <citation type="submission" date="2015-02" db="EMBL/GenBank/DDBJ databases">
        <authorList>
            <person name="Chooi Y.-H."/>
        </authorList>
    </citation>
    <scope>NUCLEOTIDE SEQUENCE [LARGE SCALE GENOMIC DNA]</scope>
    <source>
        <strain evidence="4">E3</strain>
    </source>
</reference>
<proteinExistence type="predicted"/>
<feature type="signal peptide" evidence="3">
    <location>
        <begin position="1"/>
        <end position="22"/>
    </location>
</feature>
<dbReference type="AlphaFoldDB" id="A0A0G4J489"/>
<feature type="chain" id="PRO_5005193614" evidence="3">
    <location>
        <begin position="23"/>
        <end position="488"/>
    </location>
</feature>
<evidence type="ECO:0000313" key="5">
    <source>
        <dbReference type="Proteomes" id="UP000039324"/>
    </source>
</evidence>
<accession>A0A0G4J489</accession>
<keyword evidence="2" id="KW-0812">Transmembrane</keyword>
<keyword evidence="5" id="KW-1185">Reference proteome</keyword>
<name>A0A0G4J489_PLABS</name>
<organism evidence="4 5">
    <name type="scientific">Plasmodiophora brassicae</name>
    <name type="common">Clubroot disease agent</name>
    <dbReference type="NCBI Taxonomy" id="37360"/>
    <lineage>
        <taxon>Eukaryota</taxon>
        <taxon>Sar</taxon>
        <taxon>Rhizaria</taxon>
        <taxon>Endomyxa</taxon>
        <taxon>Phytomyxea</taxon>
        <taxon>Plasmodiophorida</taxon>
        <taxon>Plasmodiophoridae</taxon>
        <taxon>Plasmodiophora</taxon>
    </lineage>
</organism>
<keyword evidence="3" id="KW-0732">Signal</keyword>
<protein>
    <submittedName>
        <fullName evidence="4">Uncharacterized protein</fullName>
    </submittedName>
</protein>
<evidence type="ECO:0000256" key="1">
    <source>
        <dbReference type="SAM" id="MobiDB-lite"/>
    </source>
</evidence>
<feature type="region of interest" description="Disordered" evidence="1">
    <location>
        <begin position="451"/>
        <end position="488"/>
    </location>
</feature>